<sequence>MMFLSLYKVAHINRYRVVARFSLLITPGQITKFHPKLQLGSSIIGHIALSFSPAKTLVYGTEARPLSSSRLSEDVNVGEIEGLIGGFSARAVKSSGPSPGIGHQYKNFQSLGGATKSGPSPGEGHRQVTNVNKP</sequence>
<comment type="caution">
    <text evidence="2">The sequence shown here is derived from an EMBL/GenBank/DDBJ whole genome shotgun (WGS) entry which is preliminary data.</text>
</comment>
<organism evidence="2 3">
    <name type="scientific">Populus tomentosa</name>
    <name type="common">Chinese white poplar</name>
    <dbReference type="NCBI Taxonomy" id="118781"/>
    <lineage>
        <taxon>Eukaryota</taxon>
        <taxon>Viridiplantae</taxon>
        <taxon>Streptophyta</taxon>
        <taxon>Embryophyta</taxon>
        <taxon>Tracheophyta</taxon>
        <taxon>Spermatophyta</taxon>
        <taxon>Magnoliopsida</taxon>
        <taxon>eudicotyledons</taxon>
        <taxon>Gunneridae</taxon>
        <taxon>Pentapetalae</taxon>
        <taxon>rosids</taxon>
        <taxon>fabids</taxon>
        <taxon>Malpighiales</taxon>
        <taxon>Salicaceae</taxon>
        <taxon>Saliceae</taxon>
        <taxon>Populus</taxon>
    </lineage>
</organism>
<dbReference type="PANTHER" id="PTHR34663:SF19">
    <property type="match status" value="1"/>
</dbReference>
<evidence type="ECO:0000313" key="2">
    <source>
        <dbReference type="EMBL" id="KAG6789757.1"/>
    </source>
</evidence>
<dbReference type="AlphaFoldDB" id="A0A8X8DER8"/>
<dbReference type="OrthoDB" id="1936010at2759"/>
<dbReference type="InterPro" id="IPR044700">
    <property type="entry name" value="PIP2/PIPL1"/>
</dbReference>
<evidence type="ECO:0000256" key="1">
    <source>
        <dbReference type="SAM" id="MobiDB-lite"/>
    </source>
</evidence>
<proteinExistence type="predicted"/>
<dbReference type="PANTHER" id="PTHR34663">
    <property type="entry name" value="OS06G0637400 PROTEIN"/>
    <property type="match status" value="1"/>
</dbReference>
<dbReference type="GO" id="GO:0050793">
    <property type="term" value="P:regulation of developmental process"/>
    <property type="evidence" value="ECO:0007669"/>
    <property type="project" value="InterPro"/>
</dbReference>
<protein>
    <submittedName>
        <fullName evidence="2">Uncharacterized protein</fullName>
    </submittedName>
</protein>
<accession>A0A8X8DER8</accession>
<evidence type="ECO:0000313" key="3">
    <source>
        <dbReference type="Proteomes" id="UP000886885"/>
    </source>
</evidence>
<reference evidence="2" key="1">
    <citation type="journal article" date="2020" name="bioRxiv">
        <title>Hybrid origin of Populus tomentosa Carr. identified through genome sequencing and phylogenomic analysis.</title>
        <authorList>
            <person name="An X."/>
            <person name="Gao K."/>
            <person name="Chen Z."/>
            <person name="Li J."/>
            <person name="Yang X."/>
            <person name="Yang X."/>
            <person name="Zhou J."/>
            <person name="Guo T."/>
            <person name="Zhao T."/>
            <person name="Huang S."/>
            <person name="Miao D."/>
            <person name="Khan W.U."/>
            <person name="Rao P."/>
            <person name="Ye M."/>
            <person name="Lei B."/>
            <person name="Liao W."/>
            <person name="Wang J."/>
            <person name="Ji L."/>
            <person name="Li Y."/>
            <person name="Guo B."/>
            <person name="Mustafa N.S."/>
            <person name="Li S."/>
            <person name="Yun Q."/>
            <person name="Keller S.R."/>
            <person name="Mao J."/>
            <person name="Zhang R."/>
            <person name="Strauss S.H."/>
        </authorList>
    </citation>
    <scope>NUCLEOTIDE SEQUENCE</scope>
    <source>
        <strain evidence="2">GM15</strain>
        <tissue evidence="2">Leaf</tissue>
    </source>
</reference>
<feature type="region of interest" description="Disordered" evidence="1">
    <location>
        <begin position="94"/>
        <end position="134"/>
    </location>
</feature>
<dbReference type="Proteomes" id="UP000886885">
    <property type="component" value="Chromosome 1D"/>
</dbReference>
<keyword evidence="3" id="KW-1185">Reference proteome</keyword>
<dbReference type="EMBL" id="JAAWWB010000002">
    <property type="protein sequence ID" value="KAG6789757.1"/>
    <property type="molecule type" value="Genomic_DNA"/>
</dbReference>
<gene>
    <name evidence="2" type="ORF">POTOM_005881</name>
</gene>
<dbReference type="GO" id="GO:0045087">
    <property type="term" value="P:innate immune response"/>
    <property type="evidence" value="ECO:0007669"/>
    <property type="project" value="InterPro"/>
</dbReference>
<name>A0A8X8DER8_POPTO</name>